<feature type="compositionally biased region" description="Low complexity" evidence="1">
    <location>
        <begin position="75"/>
        <end position="88"/>
    </location>
</feature>
<feature type="compositionally biased region" description="Polar residues" evidence="1">
    <location>
        <begin position="50"/>
        <end position="60"/>
    </location>
</feature>
<name>A0AA42APG9_PAPNU</name>
<dbReference type="AlphaFoldDB" id="A0AA42APG9"/>
<reference evidence="2" key="1">
    <citation type="submission" date="2022-03" db="EMBL/GenBank/DDBJ databases">
        <title>A functionally conserved STORR gene fusion in Papaver species that diverged 16.8 million years ago.</title>
        <authorList>
            <person name="Catania T."/>
        </authorList>
    </citation>
    <scope>NUCLEOTIDE SEQUENCE</scope>
    <source>
        <strain evidence="2">S-191538</strain>
    </source>
</reference>
<dbReference type="PANTHER" id="PTHR33193:SF13">
    <property type="entry name" value="EXPRESSED PROTEIN"/>
    <property type="match status" value="1"/>
</dbReference>
<protein>
    <recommendedName>
        <fullName evidence="4">DUF3511 domain-containing protein</fullName>
    </recommendedName>
</protein>
<evidence type="ECO:0000313" key="3">
    <source>
        <dbReference type="Proteomes" id="UP001177140"/>
    </source>
</evidence>
<accession>A0AA42APG9</accession>
<dbReference type="Proteomes" id="UP001177140">
    <property type="component" value="Unassembled WGS sequence"/>
</dbReference>
<evidence type="ECO:0000313" key="2">
    <source>
        <dbReference type="EMBL" id="MCL7038847.1"/>
    </source>
</evidence>
<proteinExistence type="predicted"/>
<comment type="caution">
    <text evidence="2">The sequence shown here is derived from an EMBL/GenBank/DDBJ whole genome shotgun (WGS) entry which is preliminary data.</text>
</comment>
<feature type="region of interest" description="Disordered" evidence="1">
    <location>
        <begin position="50"/>
        <end position="93"/>
    </location>
</feature>
<sequence>MTDLWSGYRPSNNYGGGIDHYNHNQNHNHKLEIVKGNELVTTKQIFTTASQPQPPCSYTNPYRGYSPRSYRNKGSRVSPSSRSTSSWSFNDPEMKRRRRVAQYKYYAVEGKLKSSLRKGFRWVKRKCSNIARAF</sequence>
<dbReference type="InterPro" id="IPR021899">
    <property type="entry name" value="DUF3511"/>
</dbReference>
<gene>
    <name evidence="2" type="ORF">MKW94_007500</name>
</gene>
<dbReference type="PANTHER" id="PTHR33193">
    <property type="entry name" value="DOMAIN PROTEIN, PUTATIVE (DUF3511)-RELATED"/>
    <property type="match status" value="1"/>
</dbReference>
<dbReference type="EMBL" id="JAJJMA010194747">
    <property type="protein sequence ID" value="MCL7038847.1"/>
    <property type="molecule type" value="Genomic_DNA"/>
</dbReference>
<keyword evidence="3" id="KW-1185">Reference proteome</keyword>
<evidence type="ECO:0008006" key="4">
    <source>
        <dbReference type="Google" id="ProtNLM"/>
    </source>
</evidence>
<dbReference type="Pfam" id="PF12023">
    <property type="entry name" value="DUF3511"/>
    <property type="match status" value="1"/>
</dbReference>
<organism evidence="2 3">
    <name type="scientific">Papaver nudicaule</name>
    <name type="common">Iceland poppy</name>
    <dbReference type="NCBI Taxonomy" id="74823"/>
    <lineage>
        <taxon>Eukaryota</taxon>
        <taxon>Viridiplantae</taxon>
        <taxon>Streptophyta</taxon>
        <taxon>Embryophyta</taxon>
        <taxon>Tracheophyta</taxon>
        <taxon>Spermatophyta</taxon>
        <taxon>Magnoliopsida</taxon>
        <taxon>Ranunculales</taxon>
        <taxon>Papaveraceae</taxon>
        <taxon>Papaveroideae</taxon>
        <taxon>Papaver</taxon>
    </lineage>
</organism>
<evidence type="ECO:0000256" key="1">
    <source>
        <dbReference type="SAM" id="MobiDB-lite"/>
    </source>
</evidence>